<comment type="caution">
    <text evidence="2">The sequence shown here is derived from an EMBL/GenBank/DDBJ whole genome shotgun (WGS) entry which is preliminary data.</text>
</comment>
<feature type="region of interest" description="Disordered" evidence="1">
    <location>
        <begin position="28"/>
        <end position="75"/>
    </location>
</feature>
<sequence length="438" mass="47628">MSPKLHPKSTTISRRLRKLTHRAAALPTTRHISVNHHSEPTDTPLWDPSSLLDTFTRSNTSHPGGLEQNPSTGLLPQSLEHPPYHSPQKSHTELVTFRAGPELESYEVRPTSRSALLPSPLPSLSDSFTAADYQLRLSEEPQHLHDPSVELQDMSTLGFMMPAQYGSLDHYGSNSAINSPNYPPMSQQPYSDAKPSTSGPYAHSYPHSPSLQSPGEPRRSGEHAVLPPYPPSSIPRSPYQQQLGPMRTSPGPMNYPPSSTESPSMLSSASHSYSYPAVHANHSGQSLSPLGSNTSSYPPPPVYPPSSYAMNDYNSVPTAMYPGSGSTPQYSSYDHSPGLVPPTSGSVPGLSPSPGAQGNNVMPRILNSRPKPQCWEHGCNGRQFSTFSNLLRHQREKSGTAAKSYCPRCGAEFTRTTARNGHLAHEKCKPRRASDASR</sequence>
<feature type="compositionally biased region" description="Basic and acidic residues" evidence="1">
    <location>
        <begin position="423"/>
        <end position="438"/>
    </location>
</feature>
<evidence type="ECO:0000313" key="3">
    <source>
        <dbReference type="Proteomes" id="UP000481861"/>
    </source>
</evidence>
<dbReference type="EMBL" id="JAADJZ010000017">
    <property type="protein sequence ID" value="KAF2869107.1"/>
    <property type="molecule type" value="Genomic_DNA"/>
</dbReference>
<dbReference type="AlphaFoldDB" id="A0A7C8IBM6"/>
<feature type="region of interest" description="Disordered" evidence="1">
    <location>
        <begin position="419"/>
        <end position="438"/>
    </location>
</feature>
<feature type="region of interest" description="Disordered" evidence="1">
    <location>
        <begin position="176"/>
        <end position="269"/>
    </location>
</feature>
<feature type="compositionally biased region" description="Low complexity" evidence="1">
    <location>
        <begin position="256"/>
        <end position="269"/>
    </location>
</feature>
<proteinExistence type="predicted"/>
<reference evidence="2 3" key="1">
    <citation type="submission" date="2020-01" db="EMBL/GenBank/DDBJ databases">
        <authorList>
            <consortium name="DOE Joint Genome Institute"/>
            <person name="Haridas S."/>
            <person name="Albert R."/>
            <person name="Binder M."/>
            <person name="Bloem J."/>
            <person name="Labutti K."/>
            <person name="Salamov A."/>
            <person name="Andreopoulos B."/>
            <person name="Baker S.E."/>
            <person name="Barry K."/>
            <person name="Bills G."/>
            <person name="Bluhm B.H."/>
            <person name="Cannon C."/>
            <person name="Castanera R."/>
            <person name="Culley D.E."/>
            <person name="Daum C."/>
            <person name="Ezra D."/>
            <person name="Gonzalez J.B."/>
            <person name="Henrissat B."/>
            <person name="Kuo A."/>
            <person name="Liang C."/>
            <person name="Lipzen A."/>
            <person name="Lutzoni F."/>
            <person name="Magnuson J."/>
            <person name="Mondo S."/>
            <person name="Nolan M."/>
            <person name="Ohm R."/>
            <person name="Pangilinan J."/>
            <person name="Park H.-J.H."/>
            <person name="Ramirez L."/>
            <person name="Alfaro M."/>
            <person name="Sun H."/>
            <person name="Tritt A."/>
            <person name="Yoshinaga Y."/>
            <person name="Zwiers L.-H.L."/>
            <person name="Turgeon B.G."/>
            <person name="Goodwin S.B."/>
            <person name="Spatafora J.W."/>
            <person name="Crous P.W."/>
            <person name="Grigoriev I.V."/>
        </authorList>
    </citation>
    <scope>NUCLEOTIDE SEQUENCE [LARGE SCALE GENOMIC DNA]</scope>
    <source>
        <strain evidence="2 3">CBS 611.86</strain>
    </source>
</reference>
<accession>A0A7C8IBM6</accession>
<feature type="compositionally biased region" description="Polar residues" evidence="1">
    <location>
        <begin position="51"/>
        <end position="75"/>
    </location>
</feature>
<dbReference type="OrthoDB" id="5366256at2759"/>
<evidence type="ECO:0000256" key="1">
    <source>
        <dbReference type="SAM" id="MobiDB-lite"/>
    </source>
</evidence>
<gene>
    <name evidence="2" type="ORF">BDV95DRAFT_112491</name>
</gene>
<dbReference type="Proteomes" id="UP000481861">
    <property type="component" value="Unassembled WGS sequence"/>
</dbReference>
<evidence type="ECO:0000313" key="2">
    <source>
        <dbReference type="EMBL" id="KAF2869107.1"/>
    </source>
</evidence>
<keyword evidence="3" id="KW-1185">Reference proteome</keyword>
<organism evidence="2 3">
    <name type="scientific">Massariosphaeria phaeospora</name>
    <dbReference type="NCBI Taxonomy" id="100035"/>
    <lineage>
        <taxon>Eukaryota</taxon>
        <taxon>Fungi</taxon>
        <taxon>Dikarya</taxon>
        <taxon>Ascomycota</taxon>
        <taxon>Pezizomycotina</taxon>
        <taxon>Dothideomycetes</taxon>
        <taxon>Pleosporomycetidae</taxon>
        <taxon>Pleosporales</taxon>
        <taxon>Pleosporales incertae sedis</taxon>
        <taxon>Massariosphaeria</taxon>
    </lineage>
</organism>
<feature type="compositionally biased region" description="Polar residues" evidence="1">
    <location>
        <begin position="176"/>
        <end position="199"/>
    </location>
</feature>
<protein>
    <recommendedName>
        <fullName evidence="4">C2H2-type domain-containing protein</fullName>
    </recommendedName>
</protein>
<evidence type="ECO:0008006" key="4">
    <source>
        <dbReference type="Google" id="ProtNLM"/>
    </source>
</evidence>
<name>A0A7C8IBM6_9PLEO</name>